<organism evidence="2 3">
    <name type="scientific">Methylomonas denitrificans</name>
    <dbReference type="NCBI Taxonomy" id="1538553"/>
    <lineage>
        <taxon>Bacteria</taxon>
        <taxon>Pseudomonadati</taxon>
        <taxon>Pseudomonadota</taxon>
        <taxon>Gammaproteobacteria</taxon>
        <taxon>Methylococcales</taxon>
        <taxon>Methylococcaceae</taxon>
        <taxon>Methylomonas</taxon>
    </lineage>
</organism>
<feature type="domain" description="Glycosyltransferase 2-like" evidence="1">
    <location>
        <begin position="8"/>
        <end position="123"/>
    </location>
</feature>
<dbReference type="STRING" id="1538553.JT25_021915"/>
<evidence type="ECO:0000259" key="1">
    <source>
        <dbReference type="Pfam" id="PF00535"/>
    </source>
</evidence>
<dbReference type="Pfam" id="PF00535">
    <property type="entry name" value="Glycos_transf_2"/>
    <property type="match status" value="1"/>
</dbReference>
<reference evidence="2 3" key="1">
    <citation type="journal article" date="2015" name="Environ. Microbiol.">
        <title>Methane oxidation coupled to nitrate reduction under hypoxia by the Gammaproteobacterium Methylomonas denitrificans, sp. nov. type strain FJG1.</title>
        <authorList>
            <person name="Kits K.D."/>
            <person name="Klotz M.G."/>
            <person name="Stein L.Y."/>
        </authorList>
    </citation>
    <scope>NUCLEOTIDE SEQUENCE [LARGE SCALE GENOMIC DNA]</scope>
    <source>
        <strain evidence="2 3">FJG1</strain>
    </source>
</reference>
<dbReference type="PANTHER" id="PTHR10859">
    <property type="entry name" value="GLYCOSYL TRANSFERASE"/>
    <property type="match status" value="1"/>
</dbReference>
<proteinExistence type="predicted"/>
<keyword evidence="3" id="KW-1185">Reference proteome</keyword>
<dbReference type="Proteomes" id="UP000030512">
    <property type="component" value="Chromosome"/>
</dbReference>
<dbReference type="GO" id="GO:0016740">
    <property type="term" value="F:transferase activity"/>
    <property type="evidence" value="ECO:0007669"/>
    <property type="project" value="UniProtKB-KW"/>
</dbReference>
<sequence length="247" mass="27840">MTTLFKPCILIPVYNHEKPLPGIVERLAAHQLPCLLVDDGSDASCAEVIRSLAEQYAWIQSIRLNINQGKGAAVKAGILAAQAQGYSHALQIDADGQHDLNDLDKFLSAARQTPEAVVIGRALFDASIPKLRYYARYLTHVWVHINTLSWAIPDSMCGYRVYPLASCAKLIQSLAMENRMGFDTEILVRLYWQGVAVISIPTQVRYPLDGLSHFRAWEDNLLLSRTHARLFFGMLLRWPSLLLRHFQ</sequence>
<dbReference type="OrthoDB" id="9804335at2"/>
<gene>
    <name evidence="2" type="ORF">JT25_021915</name>
</gene>
<keyword evidence="2" id="KW-0808">Transferase</keyword>
<dbReference type="GO" id="GO:0006487">
    <property type="term" value="P:protein N-linked glycosylation"/>
    <property type="evidence" value="ECO:0007669"/>
    <property type="project" value="TreeGrafter"/>
</dbReference>
<evidence type="ECO:0000313" key="2">
    <source>
        <dbReference type="EMBL" id="AMK79105.1"/>
    </source>
</evidence>
<evidence type="ECO:0000313" key="3">
    <source>
        <dbReference type="Proteomes" id="UP000030512"/>
    </source>
</evidence>
<dbReference type="InterPro" id="IPR029044">
    <property type="entry name" value="Nucleotide-diphossugar_trans"/>
</dbReference>
<dbReference type="KEGG" id="mdn:JT25_021915"/>
<dbReference type="InterPro" id="IPR001173">
    <property type="entry name" value="Glyco_trans_2-like"/>
</dbReference>
<protein>
    <submittedName>
        <fullName evidence="2">Glycosyl transferase</fullName>
    </submittedName>
</protein>
<dbReference type="EMBL" id="CP014476">
    <property type="protein sequence ID" value="AMK79105.1"/>
    <property type="molecule type" value="Genomic_DNA"/>
</dbReference>
<accession>A0A140E6T1</accession>
<dbReference type="AlphaFoldDB" id="A0A140E6T1"/>
<dbReference type="Gene3D" id="3.90.550.10">
    <property type="entry name" value="Spore Coat Polysaccharide Biosynthesis Protein SpsA, Chain A"/>
    <property type="match status" value="1"/>
</dbReference>
<dbReference type="PANTHER" id="PTHR10859:SF91">
    <property type="entry name" value="DOLICHYL-PHOSPHATE BETA-GLUCOSYLTRANSFERASE"/>
    <property type="match status" value="1"/>
</dbReference>
<dbReference type="CDD" id="cd04179">
    <property type="entry name" value="DPM_DPG-synthase_like"/>
    <property type="match status" value="1"/>
</dbReference>
<dbReference type="RefSeq" id="WP_036279655.1">
    <property type="nucleotide sequence ID" value="NZ_CP014476.1"/>
</dbReference>
<name>A0A140E6T1_9GAMM</name>
<dbReference type="SUPFAM" id="SSF53448">
    <property type="entry name" value="Nucleotide-diphospho-sugar transferases"/>
    <property type="match status" value="1"/>
</dbReference>